<comment type="subcellular location">
    <subcellularLocation>
        <location evidence="3">Nucleus</location>
    </subcellularLocation>
</comment>
<dbReference type="GO" id="GO:0030170">
    <property type="term" value="F:pyridoxal phosphate binding"/>
    <property type="evidence" value="ECO:0007669"/>
    <property type="project" value="InterPro"/>
</dbReference>
<feature type="region of interest" description="Disordered" evidence="23">
    <location>
        <begin position="664"/>
        <end position="689"/>
    </location>
</feature>
<feature type="compositionally biased region" description="Polar residues" evidence="23">
    <location>
        <begin position="810"/>
        <end position="834"/>
    </location>
</feature>
<comment type="function">
    <text evidence="2">May be involved in transcriptional regulation.</text>
</comment>
<keyword evidence="8" id="KW-0597">Phosphoprotein</keyword>
<comment type="cofactor">
    <cofactor evidence="1 21">
        <name>pyridoxal 5'-phosphate</name>
        <dbReference type="ChEBI" id="CHEBI:597326"/>
    </cofactor>
</comment>
<evidence type="ECO:0000256" key="1">
    <source>
        <dbReference type="ARBA" id="ARBA00001933"/>
    </source>
</evidence>
<dbReference type="AlphaFoldDB" id="A0A7J6BS11"/>
<keyword evidence="18" id="KW-0456">Lyase</keyword>
<evidence type="ECO:0000256" key="21">
    <source>
        <dbReference type="PIRSR" id="PIRSR602129-50"/>
    </source>
</evidence>
<gene>
    <name evidence="25" type="ORF">G5714_022411</name>
</gene>
<evidence type="ECO:0000256" key="5">
    <source>
        <dbReference type="ARBA" id="ARBA00009533"/>
    </source>
</evidence>
<evidence type="ECO:0000256" key="17">
    <source>
        <dbReference type="ARBA" id="ARBA00023163"/>
    </source>
</evidence>
<protein>
    <recommendedName>
        <fullName evidence="20">Zinc finger protein 740</fullName>
    </recommendedName>
</protein>
<keyword evidence="12" id="KW-0210">Decarboxylase</keyword>
<evidence type="ECO:0000256" key="14">
    <source>
        <dbReference type="ARBA" id="ARBA00022843"/>
    </source>
</evidence>
<dbReference type="GO" id="GO:0005634">
    <property type="term" value="C:nucleus"/>
    <property type="evidence" value="ECO:0007669"/>
    <property type="project" value="UniProtKB-SubCell"/>
</dbReference>
<keyword evidence="16" id="KW-0805">Transcription regulation</keyword>
<dbReference type="SUPFAM" id="SSF57667">
    <property type="entry name" value="beta-beta-alpha zinc fingers"/>
    <property type="match status" value="2"/>
</dbReference>
<feature type="domain" description="C2H2-type" evidence="24">
    <location>
        <begin position="715"/>
        <end position="742"/>
    </location>
</feature>
<evidence type="ECO:0000256" key="8">
    <source>
        <dbReference type="ARBA" id="ARBA00022553"/>
    </source>
</evidence>
<evidence type="ECO:0000256" key="2">
    <source>
        <dbReference type="ARBA" id="ARBA00003767"/>
    </source>
</evidence>
<dbReference type="PANTHER" id="PTHR45677">
    <property type="entry name" value="GLUTAMATE DECARBOXYLASE-RELATED"/>
    <property type="match status" value="1"/>
</dbReference>
<evidence type="ECO:0000256" key="11">
    <source>
        <dbReference type="ARBA" id="ARBA00022771"/>
    </source>
</evidence>
<dbReference type="GO" id="GO:0042412">
    <property type="term" value="P:taurine biosynthetic process"/>
    <property type="evidence" value="ECO:0007669"/>
    <property type="project" value="TreeGrafter"/>
</dbReference>
<dbReference type="InterPro" id="IPR015424">
    <property type="entry name" value="PyrdxlP-dep_Trfase"/>
</dbReference>
<evidence type="ECO:0000256" key="23">
    <source>
        <dbReference type="SAM" id="MobiDB-lite"/>
    </source>
</evidence>
<dbReference type="Gene3D" id="3.40.640.10">
    <property type="entry name" value="Type I PLP-dependent aspartate aminotransferase-like (Major domain)"/>
    <property type="match status" value="1"/>
</dbReference>
<dbReference type="Gene3D" id="3.90.1150.170">
    <property type="match status" value="1"/>
</dbReference>
<evidence type="ECO:0000256" key="12">
    <source>
        <dbReference type="ARBA" id="ARBA00022793"/>
    </source>
</evidence>
<comment type="similarity">
    <text evidence="4">Belongs to the krueppel C2H2-type zinc-finger protein family.</text>
</comment>
<dbReference type="PROSITE" id="PS00392">
    <property type="entry name" value="DDC_GAD_HDC_YDC"/>
    <property type="match status" value="1"/>
</dbReference>
<dbReference type="GO" id="GO:0019752">
    <property type="term" value="P:carboxylic acid metabolic process"/>
    <property type="evidence" value="ECO:0007669"/>
    <property type="project" value="InterPro"/>
</dbReference>
<evidence type="ECO:0000256" key="3">
    <source>
        <dbReference type="ARBA" id="ARBA00004123"/>
    </source>
</evidence>
<dbReference type="EMBL" id="JAAMOB010000023">
    <property type="protein sequence ID" value="KAF4096442.1"/>
    <property type="molecule type" value="Genomic_DNA"/>
</dbReference>
<dbReference type="Proteomes" id="UP000579812">
    <property type="component" value="Unassembled WGS sequence"/>
</dbReference>
<dbReference type="InterPro" id="IPR021115">
    <property type="entry name" value="Pyridoxal-P_BS"/>
</dbReference>
<keyword evidence="10" id="KW-0677">Repeat</keyword>
<keyword evidence="17" id="KW-0804">Transcription</keyword>
<comment type="caution">
    <text evidence="25">The sequence shown here is derived from an EMBL/GenBank/DDBJ whole genome shotgun (WGS) entry which is preliminary data.</text>
</comment>
<reference evidence="25 26" key="1">
    <citation type="submission" date="2020-04" db="EMBL/GenBank/DDBJ databases">
        <title>Chromosome-level genome assembly of a cyprinid fish Onychostoma macrolepis by integration of Nanopore Sequencing, Bionano and Hi-C technology.</title>
        <authorList>
            <person name="Wang D."/>
        </authorList>
    </citation>
    <scope>NUCLEOTIDE SEQUENCE [LARGE SCALE GENOMIC DNA]</scope>
    <source>
        <strain evidence="25">SWU-2019</strain>
        <tissue evidence="25">Muscle</tissue>
    </source>
</reference>
<evidence type="ECO:0000256" key="16">
    <source>
        <dbReference type="ARBA" id="ARBA00023015"/>
    </source>
</evidence>
<dbReference type="GO" id="GO:0005737">
    <property type="term" value="C:cytoplasm"/>
    <property type="evidence" value="ECO:0007669"/>
    <property type="project" value="TreeGrafter"/>
</dbReference>
<dbReference type="Pfam" id="PF00096">
    <property type="entry name" value="zf-C2H2"/>
    <property type="match status" value="2"/>
</dbReference>
<evidence type="ECO:0000256" key="9">
    <source>
        <dbReference type="ARBA" id="ARBA00022723"/>
    </source>
</evidence>
<dbReference type="Gene3D" id="3.30.160.60">
    <property type="entry name" value="Classic Zinc Finger"/>
    <property type="match status" value="3"/>
</dbReference>
<feature type="domain" description="C2H2-type" evidence="24">
    <location>
        <begin position="771"/>
        <end position="798"/>
    </location>
</feature>
<proteinExistence type="inferred from homology"/>
<feature type="region of interest" description="Disordered" evidence="23">
    <location>
        <begin position="805"/>
        <end position="834"/>
    </location>
</feature>
<dbReference type="FunFam" id="3.30.160.60:FF:000042">
    <property type="entry name" value="Zinc finger protein 148"/>
    <property type="match status" value="1"/>
</dbReference>
<feature type="modified residue" description="N6-(pyridoxal phosphate)lysine" evidence="21">
    <location>
        <position position="312"/>
    </location>
</feature>
<dbReference type="PROSITE" id="PS50157">
    <property type="entry name" value="ZINC_FINGER_C2H2_2"/>
    <property type="match status" value="3"/>
</dbReference>
<evidence type="ECO:0000313" key="26">
    <source>
        <dbReference type="Proteomes" id="UP000579812"/>
    </source>
</evidence>
<evidence type="ECO:0000256" key="6">
    <source>
        <dbReference type="ARBA" id="ARBA00011738"/>
    </source>
</evidence>
<dbReference type="PROSITE" id="PS00028">
    <property type="entry name" value="ZINC_FINGER_C2H2_1"/>
    <property type="match status" value="2"/>
</dbReference>
<evidence type="ECO:0000256" key="15">
    <source>
        <dbReference type="ARBA" id="ARBA00022898"/>
    </source>
</evidence>
<keyword evidence="13" id="KW-0862">Zinc</keyword>
<feature type="region of interest" description="Disordered" evidence="23">
    <location>
        <begin position="600"/>
        <end position="646"/>
    </location>
</feature>
<dbReference type="FunFam" id="3.40.640.10:FF:000016">
    <property type="entry name" value="Glutamate decarboxylase like 1"/>
    <property type="match status" value="1"/>
</dbReference>
<evidence type="ECO:0000256" key="4">
    <source>
        <dbReference type="ARBA" id="ARBA00006991"/>
    </source>
</evidence>
<organism evidence="25 26">
    <name type="scientific">Onychostoma macrolepis</name>
    <dbReference type="NCBI Taxonomy" id="369639"/>
    <lineage>
        <taxon>Eukaryota</taxon>
        <taxon>Metazoa</taxon>
        <taxon>Chordata</taxon>
        <taxon>Craniata</taxon>
        <taxon>Vertebrata</taxon>
        <taxon>Euteleostomi</taxon>
        <taxon>Actinopterygii</taxon>
        <taxon>Neopterygii</taxon>
        <taxon>Teleostei</taxon>
        <taxon>Ostariophysi</taxon>
        <taxon>Cypriniformes</taxon>
        <taxon>Cyprinidae</taxon>
        <taxon>Acrossocheilinae</taxon>
        <taxon>Onychostoma</taxon>
    </lineage>
</organism>
<keyword evidence="11 22" id="KW-0863">Zinc-finger</keyword>
<dbReference type="CDD" id="cd06450">
    <property type="entry name" value="DOPA_deC_like"/>
    <property type="match status" value="1"/>
</dbReference>
<evidence type="ECO:0000256" key="13">
    <source>
        <dbReference type="ARBA" id="ARBA00022833"/>
    </source>
</evidence>
<dbReference type="InterPro" id="IPR036236">
    <property type="entry name" value="Znf_C2H2_sf"/>
</dbReference>
<dbReference type="PANTHER" id="PTHR45677:SF8">
    <property type="entry name" value="CYSTEINE SULFINIC ACID DECARBOXYLASE"/>
    <property type="match status" value="1"/>
</dbReference>
<keyword evidence="9" id="KW-0479">Metal-binding</keyword>
<dbReference type="FunFam" id="3.30.160.60:FF:000460">
    <property type="entry name" value="Putative zinc finger protein 740"/>
    <property type="match status" value="1"/>
</dbReference>
<keyword evidence="7" id="KW-1017">Isopeptide bond</keyword>
<evidence type="ECO:0000256" key="7">
    <source>
        <dbReference type="ARBA" id="ARBA00022499"/>
    </source>
</evidence>
<evidence type="ECO:0000256" key="19">
    <source>
        <dbReference type="ARBA" id="ARBA00023242"/>
    </source>
</evidence>
<feature type="domain" description="C2H2-type" evidence="24">
    <location>
        <begin position="743"/>
        <end position="770"/>
    </location>
</feature>
<evidence type="ECO:0000313" key="25">
    <source>
        <dbReference type="EMBL" id="KAF4096442.1"/>
    </source>
</evidence>
<keyword evidence="19" id="KW-0539">Nucleus</keyword>
<keyword evidence="14" id="KW-0832">Ubl conjugation</keyword>
<dbReference type="GO" id="GO:0004782">
    <property type="term" value="F:sulfinoalanine decarboxylase activity"/>
    <property type="evidence" value="ECO:0007669"/>
    <property type="project" value="TreeGrafter"/>
</dbReference>
<dbReference type="SUPFAM" id="SSF53383">
    <property type="entry name" value="PLP-dependent transferases"/>
    <property type="match status" value="1"/>
</dbReference>
<comment type="similarity">
    <text evidence="5">Belongs to the group II decarboxylase family.</text>
</comment>
<dbReference type="FunFam" id="3.30.160.60:FF:000230">
    <property type="entry name" value="Zinc finger protein 148"/>
    <property type="match status" value="1"/>
</dbReference>
<evidence type="ECO:0000256" key="10">
    <source>
        <dbReference type="ARBA" id="ARBA00022737"/>
    </source>
</evidence>
<keyword evidence="15 21" id="KW-0663">Pyridoxal phosphate</keyword>
<dbReference type="GO" id="GO:0008270">
    <property type="term" value="F:zinc ion binding"/>
    <property type="evidence" value="ECO:0007669"/>
    <property type="project" value="UniProtKB-KW"/>
</dbReference>
<keyword evidence="26" id="KW-1185">Reference proteome</keyword>
<accession>A0A7J6BS11</accession>
<dbReference type="InterPro" id="IPR002129">
    <property type="entry name" value="PyrdxlP-dep_de-COase"/>
</dbReference>
<dbReference type="InterPro" id="IPR013087">
    <property type="entry name" value="Znf_C2H2_type"/>
</dbReference>
<evidence type="ECO:0000256" key="22">
    <source>
        <dbReference type="PROSITE-ProRule" id="PRU00042"/>
    </source>
</evidence>
<dbReference type="Pfam" id="PF00282">
    <property type="entry name" value="Pyridoxal_deC"/>
    <property type="match status" value="1"/>
</dbReference>
<evidence type="ECO:0000256" key="18">
    <source>
        <dbReference type="ARBA" id="ARBA00023239"/>
    </source>
</evidence>
<evidence type="ECO:0000259" key="24">
    <source>
        <dbReference type="PROSITE" id="PS50157"/>
    </source>
</evidence>
<comment type="subunit">
    <text evidence="6">Homodimer.</text>
</comment>
<evidence type="ECO:0000256" key="20">
    <source>
        <dbReference type="ARBA" id="ARBA00069113"/>
    </source>
</evidence>
<sequence length="834" mass="94925">MSSSKEYTNGHVHLEESDMYMSDGKLFLTEAFNVIMEEILHKGTDLKEKVCEWKDPDQLRALLDLDLREHGESHKQLLQRVRDVARYSVKTCHPRFFNQLFAGVDYHALTGRLLTETLNTSQYTYEVAPVFVLMEEEVLCKLRSLVGWSEGDGIFCPGGSISNMNAMNVARYWAFPQVKTQGLWATPRMAIFTSQQSHYSMKKAAAFLGIGTDNIFIVQVDESGSMIPEDLEAKIVQAKSQDAVPFFVNATAGTTVQGAFDPLNRIADISERNGMWMHVDAAWGGSVLFSKKHKHLVAGIERANSFTWNPHKMLLAGLQCSVVLFRDTTNLLMHCHSAKATYLFQQDKFYDTSLDTGDKSIQCGRKVDCLKLWLMWKAIGTHGFSERVEKAFALARYLVEEMEKRDNFKLVCKGHFVNICFWFIPPSLRGKENSADYQERLSKVAPVIKERMMKRGTMMVGYQPMDGHVNFFRMVVVSPQLTTKDMDFFLDEIEELGKDLYTSGNVSCVCKLKNLSDKKILGYCKRRRVRLGPLMVGACVVSKHSPCPERSSLYPNTHTHTLTTAMSHLSNSSVRDHMKWAGLLGCEAVLSSMALMQAGSMPSHKKMGSHLGQGQRENNHSHNHNQNHNQDTHSQHGHMVLPSGVSCPPLLIRKDGEFHSSRLLDEKDMQASQNVQPKKKNRKSGLPTKMREKPQVEIHDVNDDNSLSSQVQKNFICEHCYSAFRSSYHLKRHILTHTGEKPFGCDMCDMRFIQRYHLERHKRVHSGEKPYQCDRCQQNFSRTDRLLRHRRLCAVGIPKEENQPCCEGRSYSQDPSQHSASWSPLQTNNSRLAA</sequence>
<dbReference type="InterPro" id="IPR015421">
    <property type="entry name" value="PyrdxlP-dep_Trfase_major"/>
</dbReference>
<name>A0A7J6BS11_9TELE</name>
<dbReference type="SMART" id="SM00355">
    <property type="entry name" value="ZnF_C2H2"/>
    <property type="match status" value="3"/>
</dbReference>